<keyword evidence="2" id="KW-1185">Reference proteome</keyword>
<dbReference type="Proteomes" id="UP001595075">
    <property type="component" value="Unassembled WGS sequence"/>
</dbReference>
<evidence type="ECO:0000313" key="2">
    <source>
        <dbReference type="Proteomes" id="UP001595075"/>
    </source>
</evidence>
<proteinExistence type="predicted"/>
<comment type="caution">
    <text evidence="1">The sequence shown here is derived from an EMBL/GenBank/DDBJ whole genome shotgun (WGS) entry which is preliminary data.</text>
</comment>
<name>A0ABR4CY74_9HELO</name>
<protein>
    <submittedName>
        <fullName evidence="1">Uncharacterized protein</fullName>
    </submittedName>
</protein>
<dbReference type="EMBL" id="JAZHXI010000002">
    <property type="protein sequence ID" value="KAL2074875.1"/>
    <property type="molecule type" value="Genomic_DNA"/>
</dbReference>
<sequence length="76" mass="8455">MPVCIPYGCPVPARDWGEARSVVVTFSVCRFCKCSEENEVMIGGRFYVQGMGIYASLTWLWEVSQRRLNASGGTNS</sequence>
<accession>A0ABR4CY74</accession>
<reference evidence="1 2" key="1">
    <citation type="journal article" date="2024" name="Commun. Biol.">
        <title>Comparative genomic analysis of thermophilic fungi reveals convergent evolutionary adaptations and gene losses.</title>
        <authorList>
            <person name="Steindorff A.S."/>
            <person name="Aguilar-Pontes M.V."/>
            <person name="Robinson A.J."/>
            <person name="Andreopoulos B."/>
            <person name="LaButti K."/>
            <person name="Kuo A."/>
            <person name="Mondo S."/>
            <person name="Riley R."/>
            <person name="Otillar R."/>
            <person name="Haridas S."/>
            <person name="Lipzen A."/>
            <person name="Grimwood J."/>
            <person name="Schmutz J."/>
            <person name="Clum A."/>
            <person name="Reid I.D."/>
            <person name="Moisan M.C."/>
            <person name="Butler G."/>
            <person name="Nguyen T.T.M."/>
            <person name="Dewar K."/>
            <person name="Conant G."/>
            <person name="Drula E."/>
            <person name="Henrissat B."/>
            <person name="Hansel C."/>
            <person name="Singer S."/>
            <person name="Hutchinson M.I."/>
            <person name="de Vries R.P."/>
            <person name="Natvig D.O."/>
            <person name="Powell A.J."/>
            <person name="Tsang A."/>
            <person name="Grigoriev I.V."/>
        </authorList>
    </citation>
    <scope>NUCLEOTIDE SEQUENCE [LARGE SCALE GENOMIC DNA]</scope>
    <source>
        <strain evidence="1 2">CBS 494.80</strain>
    </source>
</reference>
<evidence type="ECO:0000313" key="1">
    <source>
        <dbReference type="EMBL" id="KAL2074875.1"/>
    </source>
</evidence>
<gene>
    <name evidence="1" type="ORF">VTL71DRAFT_8654</name>
</gene>
<organism evidence="1 2">
    <name type="scientific">Oculimacula yallundae</name>
    <dbReference type="NCBI Taxonomy" id="86028"/>
    <lineage>
        <taxon>Eukaryota</taxon>
        <taxon>Fungi</taxon>
        <taxon>Dikarya</taxon>
        <taxon>Ascomycota</taxon>
        <taxon>Pezizomycotina</taxon>
        <taxon>Leotiomycetes</taxon>
        <taxon>Helotiales</taxon>
        <taxon>Ploettnerulaceae</taxon>
        <taxon>Oculimacula</taxon>
    </lineage>
</organism>